<keyword evidence="1" id="KW-1133">Transmembrane helix</keyword>
<sequence>MVFAINKDAITTKIAMHKAAITEIISVLCFIFNIVISLLYIRRLFVF</sequence>
<reference evidence="2 3" key="1">
    <citation type="submission" date="2010-03" db="EMBL/GenBank/DDBJ databases">
        <title>The genome sequence of Eubacterium siraeum V10Sc8a.</title>
        <authorList>
            <consortium name="metaHIT consortium -- http://www.metahit.eu/"/>
            <person name="Pajon A."/>
            <person name="Turner K."/>
            <person name="Parkhill J."/>
            <person name="Duncan S."/>
            <person name="Flint H."/>
        </authorList>
    </citation>
    <scope>NUCLEOTIDE SEQUENCE [LARGE SCALE GENOMIC DNA]</scope>
    <source>
        <strain evidence="2 3">V10Sc8a</strain>
    </source>
</reference>
<protein>
    <submittedName>
        <fullName evidence="2">Uncharacterized protein</fullName>
    </submittedName>
</protein>
<proteinExistence type="predicted"/>
<keyword evidence="1" id="KW-0472">Membrane</keyword>
<gene>
    <name evidence="2" type="ORF">ES1_21160</name>
</gene>
<organism evidence="2 3">
    <name type="scientific">[Eubacterium] siraeum V10Sc8a</name>
    <dbReference type="NCBI Taxonomy" id="717961"/>
    <lineage>
        <taxon>Bacteria</taxon>
        <taxon>Bacillati</taxon>
        <taxon>Bacillota</taxon>
        <taxon>Clostridia</taxon>
        <taxon>Eubacteriales</taxon>
        <taxon>Oscillospiraceae</taxon>
        <taxon>Oscillospiraceae incertae sedis</taxon>
    </lineage>
</organism>
<dbReference type="Proteomes" id="UP000007050">
    <property type="component" value="Chromosome"/>
</dbReference>
<evidence type="ECO:0000256" key="1">
    <source>
        <dbReference type="SAM" id="Phobius"/>
    </source>
</evidence>
<reference evidence="2 3" key="2">
    <citation type="submission" date="2010-03" db="EMBL/GenBank/DDBJ databases">
        <authorList>
            <person name="Pajon A."/>
        </authorList>
    </citation>
    <scope>NUCLEOTIDE SEQUENCE [LARGE SCALE GENOMIC DNA]</scope>
    <source>
        <strain evidence="2 3">V10Sc8a</strain>
    </source>
</reference>
<dbReference type="AlphaFoldDB" id="D4MMJ5"/>
<keyword evidence="1" id="KW-0812">Transmembrane</keyword>
<evidence type="ECO:0000313" key="3">
    <source>
        <dbReference type="Proteomes" id="UP000007050"/>
    </source>
</evidence>
<dbReference type="BioCyc" id="ESIR717961:G136L-1760-MONOMER"/>
<feature type="transmembrane region" description="Helical" evidence="1">
    <location>
        <begin position="20"/>
        <end position="41"/>
    </location>
</feature>
<accession>D4MMJ5</accession>
<dbReference type="HOGENOM" id="CLU_3168256_0_0_9"/>
<dbReference type="EMBL" id="FP929059">
    <property type="protein sequence ID" value="CBL34978.1"/>
    <property type="molecule type" value="Genomic_DNA"/>
</dbReference>
<dbReference type="KEGG" id="esr:ES1_21160"/>
<name>D4MMJ5_9FIRM</name>
<evidence type="ECO:0000313" key="2">
    <source>
        <dbReference type="EMBL" id="CBL34978.1"/>
    </source>
</evidence>